<dbReference type="InterPro" id="IPR011110">
    <property type="entry name" value="Reg_prop"/>
</dbReference>
<gene>
    <name evidence="12" type="ORF">H9814_00075</name>
</gene>
<dbReference type="Pfam" id="PF00072">
    <property type="entry name" value="Response_reg"/>
    <property type="match status" value="1"/>
</dbReference>
<dbReference type="InterPro" id="IPR003594">
    <property type="entry name" value="HATPase_dom"/>
</dbReference>
<dbReference type="PANTHER" id="PTHR43547:SF2">
    <property type="entry name" value="HYBRID SIGNAL TRANSDUCTION HISTIDINE KINASE C"/>
    <property type="match status" value="1"/>
</dbReference>
<dbReference type="GO" id="GO:0003700">
    <property type="term" value="F:DNA-binding transcription factor activity"/>
    <property type="evidence" value="ECO:0007669"/>
    <property type="project" value="InterPro"/>
</dbReference>
<keyword evidence="6" id="KW-0804">Transcription</keyword>
<feature type="domain" description="HTH araC/xylS-type" evidence="9">
    <location>
        <begin position="1252"/>
        <end position="1350"/>
    </location>
</feature>
<keyword evidence="8" id="KW-0732">Signal</keyword>
<evidence type="ECO:0000313" key="13">
    <source>
        <dbReference type="Proteomes" id="UP000824028"/>
    </source>
</evidence>
<dbReference type="PROSITE" id="PS00041">
    <property type="entry name" value="HTH_ARAC_FAMILY_1"/>
    <property type="match status" value="1"/>
</dbReference>
<dbReference type="GO" id="GO:0043565">
    <property type="term" value="F:sequence-specific DNA binding"/>
    <property type="evidence" value="ECO:0007669"/>
    <property type="project" value="InterPro"/>
</dbReference>
<dbReference type="InterPro" id="IPR013783">
    <property type="entry name" value="Ig-like_fold"/>
</dbReference>
<dbReference type="SMART" id="SM00387">
    <property type="entry name" value="HATPase_c"/>
    <property type="match status" value="1"/>
</dbReference>
<dbReference type="PROSITE" id="PS01124">
    <property type="entry name" value="HTH_ARAC_FAMILY_2"/>
    <property type="match status" value="1"/>
</dbReference>
<dbReference type="CDD" id="cd00075">
    <property type="entry name" value="HATPase"/>
    <property type="match status" value="1"/>
</dbReference>
<dbReference type="GO" id="GO:0000155">
    <property type="term" value="F:phosphorelay sensor kinase activity"/>
    <property type="evidence" value="ECO:0007669"/>
    <property type="project" value="InterPro"/>
</dbReference>
<feature type="signal peptide" evidence="8">
    <location>
        <begin position="1"/>
        <end position="23"/>
    </location>
</feature>
<evidence type="ECO:0000256" key="3">
    <source>
        <dbReference type="ARBA" id="ARBA00022553"/>
    </source>
</evidence>
<organism evidence="12 13">
    <name type="scientific">Candidatus Bacteroides merdigallinarum</name>
    <dbReference type="NCBI Taxonomy" id="2838473"/>
    <lineage>
        <taxon>Bacteria</taxon>
        <taxon>Pseudomonadati</taxon>
        <taxon>Bacteroidota</taxon>
        <taxon>Bacteroidia</taxon>
        <taxon>Bacteroidales</taxon>
        <taxon>Bacteroidaceae</taxon>
        <taxon>Bacteroides</taxon>
    </lineage>
</organism>
<evidence type="ECO:0000256" key="8">
    <source>
        <dbReference type="SAM" id="SignalP"/>
    </source>
</evidence>
<dbReference type="EMBL" id="DXBX01000001">
    <property type="protein sequence ID" value="HIZ31935.1"/>
    <property type="molecule type" value="Genomic_DNA"/>
</dbReference>
<evidence type="ECO:0000256" key="4">
    <source>
        <dbReference type="ARBA" id="ARBA00023015"/>
    </source>
</evidence>
<evidence type="ECO:0000259" key="11">
    <source>
        <dbReference type="PROSITE" id="PS50110"/>
    </source>
</evidence>
<dbReference type="CDD" id="cd00082">
    <property type="entry name" value="HisKA"/>
    <property type="match status" value="1"/>
</dbReference>
<dbReference type="PANTHER" id="PTHR43547">
    <property type="entry name" value="TWO-COMPONENT HISTIDINE KINASE"/>
    <property type="match status" value="1"/>
</dbReference>
<dbReference type="SMART" id="SM00388">
    <property type="entry name" value="HisKA"/>
    <property type="match status" value="1"/>
</dbReference>
<dbReference type="Gene3D" id="2.130.10.10">
    <property type="entry name" value="YVTN repeat-like/Quinoprotein amine dehydrogenase"/>
    <property type="match status" value="2"/>
</dbReference>
<dbReference type="Pfam" id="PF00512">
    <property type="entry name" value="HisKA"/>
    <property type="match status" value="1"/>
</dbReference>
<dbReference type="InterPro" id="IPR036890">
    <property type="entry name" value="HATPase_C_sf"/>
</dbReference>
<dbReference type="SMART" id="SM00448">
    <property type="entry name" value="REC"/>
    <property type="match status" value="1"/>
</dbReference>
<keyword evidence="5" id="KW-0238">DNA-binding</keyword>
<evidence type="ECO:0000259" key="9">
    <source>
        <dbReference type="PROSITE" id="PS01124"/>
    </source>
</evidence>
<dbReference type="SUPFAM" id="SSF101898">
    <property type="entry name" value="NHL repeat"/>
    <property type="match status" value="1"/>
</dbReference>
<dbReference type="SUPFAM" id="SSF46689">
    <property type="entry name" value="Homeodomain-like"/>
    <property type="match status" value="1"/>
</dbReference>
<comment type="caution">
    <text evidence="12">The sequence shown here is derived from an EMBL/GenBank/DDBJ whole genome shotgun (WGS) entry which is preliminary data.</text>
</comment>
<keyword evidence="3 7" id="KW-0597">Phosphoprotein</keyword>
<dbReference type="SMART" id="SM00342">
    <property type="entry name" value="HTH_ARAC"/>
    <property type="match status" value="1"/>
</dbReference>
<evidence type="ECO:0000256" key="7">
    <source>
        <dbReference type="PROSITE-ProRule" id="PRU00169"/>
    </source>
</evidence>
<dbReference type="SUPFAM" id="SSF52172">
    <property type="entry name" value="CheY-like"/>
    <property type="match status" value="1"/>
</dbReference>
<dbReference type="InterPro" id="IPR018060">
    <property type="entry name" value="HTH_AraC"/>
</dbReference>
<dbReference type="PROSITE" id="PS50109">
    <property type="entry name" value="HIS_KIN"/>
    <property type="match status" value="1"/>
</dbReference>
<dbReference type="InterPro" id="IPR018062">
    <property type="entry name" value="HTH_AraC-typ_CS"/>
</dbReference>
<proteinExistence type="predicted"/>
<evidence type="ECO:0000256" key="6">
    <source>
        <dbReference type="ARBA" id="ARBA00023163"/>
    </source>
</evidence>
<dbReference type="InterPro" id="IPR004358">
    <property type="entry name" value="Sig_transdc_His_kin-like_C"/>
</dbReference>
<dbReference type="SUPFAM" id="SSF63829">
    <property type="entry name" value="Calcium-dependent phosphotriesterase"/>
    <property type="match status" value="1"/>
</dbReference>
<dbReference type="InterPro" id="IPR011123">
    <property type="entry name" value="Y_Y_Y"/>
</dbReference>
<dbReference type="Gene3D" id="3.40.50.2300">
    <property type="match status" value="1"/>
</dbReference>
<accession>A0A9D2E6X8</accession>
<dbReference type="CDD" id="cd17574">
    <property type="entry name" value="REC_OmpR"/>
    <property type="match status" value="1"/>
</dbReference>
<dbReference type="Gene3D" id="2.60.40.10">
    <property type="entry name" value="Immunoglobulins"/>
    <property type="match status" value="1"/>
</dbReference>
<dbReference type="PROSITE" id="PS50110">
    <property type="entry name" value="RESPONSE_REGULATORY"/>
    <property type="match status" value="1"/>
</dbReference>
<dbReference type="Gene3D" id="1.10.287.130">
    <property type="match status" value="1"/>
</dbReference>
<keyword evidence="4" id="KW-0805">Transcription regulation</keyword>
<feature type="domain" description="Histidine kinase" evidence="10">
    <location>
        <begin position="851"/>
        <end position="1071"/>
    </location>
</feature>
<dbReference type="InterPro" id="IPR009057">
    <property type="entry name" value="Homeodomain-like_sf"/>
</dbReference>
<evidence type="ECO:0000256" key="1">
    <source>
        <dbReference type="ARBA" id="ARBA00000085"/>
    </source>
</evidence>
<dbReference type="Proteomes" id="UP000824028">
    <property type="component" value="Unassembled WGS sequence"/>
</dbReference>
<dbReference type="InterPro" id="IPR011006">
    <property type="entry name" value="CheY-like_superfamily"/>
</dbReference>
<dbReference type="Pfam" id="PF12833">
    <property type="entry name" value="HTH_18"/>
    <property type="match status" value="1"/>
</dbReference>
<dbReference type="SUPFAM" id="SSF47384">
    <property type="entry name" value="Homodimeric domain of signal transducing histidine kinase"/>
    <property type="match status" value="1"/>
</dbReference>
<comment type="catalytic activity">
    <reaction evidence="1">
        <text>ATP + protein L-histidine = ADP + protein N-phospho-L-histidine.</text>
        <dbReference type="EC" id="2.7.13.3"/>
    </reaction>
</comment>
<name>A0A9D2E6X8_9BACE</name>
<dbReference type="EC" id="2.7.13.3" evidence="2"/>
<dbReference type="Gene3D" id="3.30.565.10">
    <property type="entry name" value="Histidine kinase-like ATPase, C-terminal domain"/>
    <property type="match status" value="1"/>
</dbReference>
<reference evidence="12" key="2">
    <citation type="submission" date="2021-04" db="EMBL/GenBank/DDBJ databases">
        <authorList>
            <person name="Gilroy R."/>
        </authorList>
    </citation>
    <scope>NUCLEOTIDE SEQUENCE</scope>
    <source>
        <strain evidence="12">ChiHjej9B8-1298</strain>
    </source>
</reference>
<feature type="domain" description="Response regulatory" evidence="11">
    <location>
        <begin position="1105"/>
        <end position="1220"/>
    </location>
</feature>
<evidence type="ECO:0000256" key="2">
    <source>
        <dbReference type="ARBA" id="ARBA00012438"/>
    </source>
</evidence>
<dbReference type="Gene3D" id="1.10.10.60">
    <property type="entry name" value="Homeodomain-like"/>
    <property type="match status" value="1"/>
</dbReference>
<sequence length="1350" mass="154111">MKPRIYILFIIFMSLCVQMPCHAFFEQDMHLLTMKDGLSDNTVHAICKDSQGFVWLGTQNGLNRFDGKRVRSFPFMGELHGVSDLTESFPGLLCFRSRDTLSSFDLRSEHFLPVRTTEGRALHAVDIQSGRNHTLWVLTPSELLLMEQEPSSDGDTLRLRTIGRYADWKGLGDKLFEFSLSADGNHLCVADVDGRLVVADLHRPEHYSLIDLGMKQKLNITHLFYDEDGYVWVSTLGHGIIRHDTKTGHNLRLTYRGKHVPNQLSHTDAFGVVRLEPYIYLAVTWNGYTLIIQDKEQPDRVTTRIFNNTTSSVFRDIETRMMSVYYDPKGILWIGTDGGGSIWSDLRNRLFRHFYQDRHNEICSILDDGRGYVWLATFHEGIMRSRAPFKPGEDLDFLPTGHPGEKKEQTVLCSMKDRQGNLWFGNADGTLTRYNPHNRHFEEMELGDGEGFRNKAAVWSLLADSKGRIWIGTSQGLLTLNDTTRICRPVPLTGDDGKPLAPFHIRALAETNDHCLWLGTTTLGVCRYAGEGNRLETGYERRAGMAEQSVRSLFASRDGRLYIGYMTAFAVLSPEEDKILRVYTTQDGLCNNFIGCITEDGDGDIWLGSNSGVSRFDKRQQLFYNYYVSGSNRSAYFWNDFLFFGNNKNLTYFNLRKFKQFPNRQKTLITDLEVNNRSVAIRQEINGQVILSNSVSYTSAVRLNHANRNFSLTFSNLSYSDEQQMYAYRLYPYQQEWIYTRGEEKISYANLKKGDYAFEVKSLSSDNAVDSTAEVTTLHVTVEPHWTDTLLFRILVIVAATLLLYAVLRRLQLRHKRLEHEMRLEHEVFAAQVERDNEKKLRMERERFFTEMTHELRTPLTLIMAPLHELLHTVELPSPVGHKVRMAYENSRLLHALMDQLLYLRKMEVNMLKLRVEETEASRLVEEASCPFQAVVEAGNYQFQVEGLPEPCTLWVDAEKLVSALRNLLSNAFKYTRPQGTVRLSVHKAVMDGYPVCCFVVSDNGRGIPKEVKDFLFEPYRTGSRAPVYSTQIGIGMRIVKNIVDLHHGYIKVDDAPGGGTVFSLYIPEGNAHFNDGAGEASPVSGPSAGQLPEISAGTDAEKRRLLVIDDNADIRRYICNLFSAQYRTDEAENGEEGLRRANEHIPDFIICDIMMPVMDGLECCRALKEDPRTASVPILMLTAKSEDADAIRALRIGADDYMMKPFNPEMLKMKVTSLLRQRERLKRLYAGTLRLKHEEEKGGEAEDYFLKQVLQVIEANLADENFNVKSLADALHMSQPTLYRKIKQRSQLNAIDMIRSVRMSKAATLILENRYSLQEVAELVGYSDVRTLRKHFIAQFGVPPSKYAE</sequence>
<evidence type="ECO:0000259" key="10">
    <source>
        <dbReference type="PROSITE" id="PS50109"/>
    </source>
</evidence>
<dbReference type="InterPro" id="IPR001789">
    <property type="entry name" value="Sig_transdc_resp-reg_receiver"/>
</dbReference>
<dbReference type="Pfam" id="PF02518">
    <property type="entry name" value="HATPase_c"/>
    <property type="match status" value="1"/>
</dbReference>
<evidence type="ECO:0000313" key="12">
    <source>
        <dbReference type="EMBL" id="HIZ31935.1"/>
    </source>
</evidence>
<protein>
    <recommendedName>
        <fullName evidence="2">histidine kinase</fullName>
        <ecNumber evidence="2">2.7.13.3</ecNumber>
    </recommendedName>
</protein>
<dbReference type="InterPro" id="IPR005467">
    <property type="entry name" value="His_kinase_dom"/>
</dbReference>
<feature type="chain" id="PRO_5039137536" description="histidine kinase" evidence="8">
    <location>
        <begin position="24"/>
        <end position="1350"/>
    </location>
</feature>
<dbReference type="InterPro" id="IPR036097">
    <property type="entry name" value="HisK_dim/P_sf"/>
</dbReference>
<dbReference type="Pfam" id="PF07494">
    <property type="entry name" value="Reg_prop"/>
    <property type="match status" value="3"/>
</dbReference>
<evidence type="ECO:0000256" key="5">
    <source>
        <dbReference type="ARBA" id="ARBA00023125"/>
    </source>
</evidence>
<dbReference type="InterPro" id="IPR015943">
    <property type="entry name" value="WD40/YVTN_repeat-like_dom_sf"/>
</dbReference>
<dbReference type="Pfam" id="PF07495">
    <property type="entry name" value="Y_Y_Y"/>
    <property type="match status" value="1"/>
</dbReference>
<dbReference type="InterPro" id="IPR003661">
    <property type="entry name" value="HisK_dim/P_dom"/>
</dbReference>
<reference evidence="12" key="1">
    <citation type="journal article" date="2021" name="PeerJ">
        <title>Extensive microbial diversity within the chicken gut microbiome revealed by metagenomics and culture.</title>
        <authorList>
            <person name="Gilroy R."/>
            <person name="Ravi A."/>
            <person name="Getino M."/>
            <person name="Pursley I."/>
            <person name="Horton D.L."/>
            <person name="Alikhan N.F."/>
            <person name="Baker D."/>
            <person name="Gharbi K."/>
            <person name="Hall N."/>
            <person name="Watson M."/>
            <person name="Adriaenssens E.M."/>
            <person name="Foster-Nyarko E."/>
            <person name="Jarju S."/>
            <person name="Secka A."/>
            <person name="Antonio M."/>
            <person name="Oren A."/>
            <person name="Chaudhuri R.R."/>
            <person name="La Ragione R."/>
            <person name="Hildebrand F."/>
            <person name="Pallen M.J."/>
        </authorList>
    </citation>
    <scope>NUCLEOTIDE SEQUENCE</scope>
    <source>
        <strain evidence="12">ChiHjej9B8-1298</strain>
    </source>
</reference>
<dbReference type="PRINTS" id="PR00344">
    <property type="entry name" value="BCTRLSENSOR"/>
</dbReference>
<feature type="modified residue" description="4-aspartylphosphate" evidence="7">
    <location>
        <position position="1153"/>
    </location>
</feature>
<dbReference type="SUPFAM" id="SSF55874">
    <property type="entry name" value="ATPase domain of HSP90 chaperone/DNA topoisomerase II/histidine kinase"/>
    <property type="match status" value="1"/>
</dbReference>